<dbReference type="Proteomes" id="UP000234839">
    <property type="component" value="Unassembled WGS sequence"/>
</dbReference>
<feature type="compositionally biased region" description="Basic and acidic residues" evidence="1">
    <location>
        <begin position="57"/>
        <end position="128"/>
    </location>
</feature>
<evidence type="ECO:0000313" key="4">
    <source>
        <dbReference type="Proteomes" id="UP000234839"/>
    </source>
</evidence>
<dbReference type="EMBL" id="PJCP01000007">
    <property type="protein sequence ID" value="PLV24153.1"/>
    <property type="molecule type" value="Genomic_DNA"/>
</dbReference>
<evidence type="ECO:0000256" key="1">
    <source>
        <dbReference type="SAM" id="MobiDB-lite"/>
    </source>
</evidence>
<dbReference type="Proteomes" id="UP000234878">
    <property type="component" value="Unassembled WGS sequence"/>
</dbReference>
<protein>
    <recommendedName>
        <fullName evidence="6">Copper resistance protein B</fullName>
    </recommendedName>
</protein>
<dbReference type="EMBL" id="PJCQ01000006">
    <property type="protein sequence ID" value="PLV19585.1"/>
    <property type="molecule type" value="Genomic_DNA"/>
</dbReference>
<keyword evidence="4" id="KW-1185">Reference proteome</keyword>
<organism evidence="2 5">
    <name type="scientific">Pseudomonas guariconensis</name>
    <dbReference type="NCBI Taxonomy" id="1288410"/>
    <lineage>
        <taxon>Bacteria</taxon>
        <taxon>Pseudomonadati</taxon>
        <taxon>Pseudomonadota</taxon>
        <taxon>Gammaproteobacteria</taxon>
        <taxon>Pseudomonadales</taxon>
        <taxon>Pseudomonadaceae</taxon>
        <taxon>Pseudomonas</taxon>
    </lineage>
</organism>
<evidence type="ECO:0008006" key="6">
    <source>
        <dbReference type="Google" id="ProtNLM"/>
    </source>
</evidence>
<evidence type="ECO:0000313" key="5">
    <source>
        <dbReference type="Proteomes" id="UP000234878"/>
    </source>
</evidence>
<sequence length="128" mass="14227">MNWRSEMSKTMKRNTYVFSAALAGLLAVYTPFSWSSDDHEQHVQKSTQAAGQPDGMKGMDHGSMKGMDHSKMKGMDHDAMKGMDHDAMKGMDHGKMKGMDHDAMKGMDHRKMMESQGGDKAKAGKDDQ</sequence>
<name>A0AAX0VY46_9PSED</name>
<evidence type="ECO:0000313" key="2">
    <source>
        <dbReference type="EMBL" id="PLV19585.1"/>
    </source>
</evidence>
<feature type="region of interest" description="Disordered" evidence="1">
    <location>
        <begin position="36"/>
        <end position="128"/>
    </location>
</feature>
<proteinExistence type="predicted"/>
<dbReference type="RefSeq" id="WP_102081490.1">
    <property type="nucleotide sequence ID" value="NZ_PJCP01000007.1"/>
</dbReference>
<comment type="caution">
    <text evidence="2">The sequence shown here is derived from an EMBL/GenBank/DDBJ whole genome shotgun (WGS) entry which is preliminary data.</text>
</comment>
<dbReference type="AlphaFoldDB" id="A0AAX0VY46"/>
<reference evidence="4 5" key="1">
    <citation type="submission" date="2017-12" db="EMBL/GenBank/DDBJ databases">
        <title>Detection of the carbapenemase gene blaVIM-5 in members of the Pseudomonas putida group isolated from polluted Nigerian wetlands.</title>
        <authorList>
            <person name="Adelowo O."/>
            <person name="Vollmers J."/>
            <person name="Maeusezahl I."/>
            <person name="Kaster A.-K."/>
            <person name="Mueller J.A."/>
        </authorList>
    </citation>
    <scope>NUCLEOTIDE SEQUENCE [LARGE SCALE GENOMIC DNA]</scope>
    <source>
        <strain evidence="3 4">MR119</strain>
        <strain evidence="2 5">MR144</strain>
    </source>
</reference>
<accession>A0AAX0VY46</accession>
<gene>
    <name evidence="2" type="ORF">CXG49_08010</name>
    <name evidence="3" type="ORF">CXG53_10570</name>
</gene>
<evidence type="ECO:0000313" key="3">
    <source>
        <dbReference type="EMBL" id="PLV24153.1"/>
    </source>
</evidence>